<accession>A0AC34QTF2</accession>
<reference evidence="2" key="1">
    <citation type="submission" date="2022-11" db="UniProtKB">
        <authorList>
            <consortium name="WormBaseParasite"/>
        </authorList>
    </citation>
    <scope>IDENTIFICATION</scope>
</reference>
<name>A0AC34QTF2_9BILA</name>
<sequence length="2433" mass="278445">MSLFRKKKLDKSQKAVEVLKSLLENNSPKKLSSSKTQYETLFYDIYSALTSSEHMPKNELFAAMDVLFLASGSTLSFLQIQADHTLNKAFRVFWLKGQVQKVITLLLNELSFAGTRPWKSVVGTYQKLAHYIQFARSHKASVYCSFFLGSVAVCLKRPEDGIQTCLEKTFPTILQQQTYALNDQTVFKEDELFSHAVKNLELAGSSGRTSAVIISELAKQSSRNLDKTVKWIHKTLNEEVTGNNRKLIVNTLLILRFLWKNIVEQHKKDQILKLRIALSQILKLLMSPSNEIVIAALEVLDVIFSVPTNIVMFTPSELPLECVDASKFTSPFKTPRSMNKEVLMENFDQQFDLFESPWGSVNDVSMDGPSYDISKDDTPREDSSFDGGSKFGEETGSESGREPFIDPLVNTVNDSFSDLDMTINDSITEKDSNWTDDQGETFAMRVAMIVFYRFLSKKPGCDDDSRISHKVLAIKCLTSVFKSIKTIIRDFNAISDDGEALYEIFNYISHGDDKLSIAAFEFYLTIQSARFFNGYSIATIQFKNYLHQMLNGVIPMRIRGALEALKSNLSVILIDDRLCYIVFNYLVNLVDEKEKSEIVMDQHLERNLIYALEILTAQLSNIQSDGHDKLMPFIVGLSALTETFGIQKIINTWFNHSSFHEFQLSSILTLIESSTSNVALDDFIIIMNVLSIFAFQMQLSATKSLTNVQQLATTDGNLELRILIVFLRVLNLYYTIYVENRVRQQASSSSVFSSDSPSKQTENKTNDISYLVGTGIYQMKSANYNECPVLKSLEFVVQGSYKNFMETLDVDVQVRFLEPLKTALNGLQTIIPKLTFVEVTQFLDELLLYINRLMPFVVAECTGVLNQLLKIVFGRTNETTVKKMAIKRTASLKQEADDSISYFFADFAYYLAKVSNDTVEEAFITFCRQYSLIFNKPETKKNKLSFDTLSDVLRRFEKSSAYLVSNAFFATGSAEVKQQILQFLSILLLEGVEYRFADPKKRIYDYIVSAVKSPQHESLQVFNDLFNFLIILSTVDSSYSKPADLEKALVTIIDNTNLDDVKYLFPAIGQFLTFNMLLSNKSIVEVRKRISSNFQSWFLQDPVKFLQIYESLLCCSKKDKDRLLYDEVSADFVDQYCNIFMNPEVLSTFDWTIDTIIWTTNVFLTCSSNVFMPIDQIFKFLTVETDSGFLIASILSTFPVLCMLSQMEEERILLRCEALVDYPIKKLAESVIYLLTKLLNEVIENDYLELNVLEKLTNYIGYACKLVIYFIRARNKIGNYIEENMSNYFDCQAIERCQNKLGIAFFPIILVLIEIKEPEVVEMIALNKYFYAQDRKRIHHLVADIVKCSHLREKFTEIQLSTMLELNDFGLYLMKNDFKQCEYLKELPESCLTVMIMQQYEYLNNFGIDKMIRPFVECVNYFKELGWNMPGFLEDFIFENIDDDSIYSMIEKKILWSNSVKSNENIQDEFLKHLTICSKMTKTEKEIQTLASSFLLLNSESMITLILSIPENWRKCFFQKVFKILKKLSITAIGDHYSSDSPDVIETVQDIFDKLASTIFLKHELPAYDCHLILDGLFQLCKDPFFLDSSLINETEEVFLYLFVEPLIEHSIQRKNLHQEFFTSLTMFFSLEKTTECFTDDYCCLELIRPFLLVLVKILERMTKKIDNGNQKSWKIQVSTVSKSESFKDEILELFVIVQKISMMIQNNLLNGITFMDVVERTFKAILRLPLLSAMFVIPEVALRQNWLLNIDARADRIFIPLVNIYILEDPIVLKDFSFRVLWLGWTNRLQFENYCTSLFGVLSTTPVGNELYVVDSEDRLQKSISAVSIAVETITNLLIQSLLYPIPGNTITSCYPTKYRENQDYAEFLESIRGKQASSILCQLFQKNNIKTIFKKSYEKLTNDDEYGIGQCSLLYLWSMTGILEKNSSPKKNTNKIGNIPVSISDYMITQTTDLDTSSTLRSLLDNFSHWFSKDEMPMILKIAVYKSLVVLTDLLDDINVHMKIVEEMRRHISTISSSETIIDGLAIFLLLKNVAILGTDSLFVDEPLNETNKFIETTILMGINSENLIVKQYTLQGVLYILQSYLLDDFENAFLVAKELLSDGLTKLSMTSDVVTDCDLVPMNYEQILWATAFRFLEEPISLDESYKNNFLKLVKKLYGDPRLSCAQKEVLTNGIESLVLHSASYNAQLLSSILDCLSTCQLQPLHIRCSISSFIVCVFKDLHKNEESRNEASKIVDFNRLINVIAAFSSQGIIDDLTEVISSLLTSTTNLSHLTENLIILIAAPNHQISNISPILSSFDSALLHLYGKTLMTCKKLSKAYSGDLVIKQIAPRLAVVSNDEYVSFLVGLTLLSLCQDDNTSLWISTFITNFSYKQDLKIIIKQLPNLPEKFTKITKTLDTTKKVIELFSLKTDDGTNFEKNETRVKLFID</sequence>
<evidence type="ECO:0000313" key="2">
    <source>
        <dbReference type="WBParaSite" id="JU765_v2.g19301.t1"/>
    </source>
</evidence>
<proteinExistence type="predicted"/>
<evidence type="ECO:0000313" key="1">
    <source>
        <dbReference type="Proteomes" id="UP000887576"/>
    </source>
</evidence>
<dbReference type="WBParaSite" id="JU765_v2.g19301.t1">
    <property type="protein sequence ID" value="JU765_v2.g19301.t1"/>
    <property type="gene ID" value="JU765_v2.g19301"/>
</dbReference>
<protein>
    <submittedName>
        <fullName evidence="2">Non-specific serine/threonine protein kinase</fullName>
    </submittedName>
</protein>
<dbReference type="Proteomes" id="UP000887576">
    <property type="component" value="Unplaced"/>
</dbReference>
<organism evidence="1 2">
    <name type="scientific">Panagrolaimus sp. JU765</name>
    <dbReference type="NCBI Taxonomy" id="591449"/>
    <lineage>
        <taxon>Eukaryota</taxon>
        <taxon>Metazoa</taxon>
        <taxon>Ecdysozoa</taxon>
        <taxon>Nematoda</taxon>
        <taxon>Chromadorea</taxon>
        <taxon>Rhabditida</taxon>
        <taxon>Tylenchina</taxon>
        <taxon>Panagrolaimomorpha</taxon>
        <taxon>Panagrolaimoidea</taxon>
        <taxon>Panagrolaimidae</taxon>
        <taxon>Panagrolaimus</taxon>
    </lineage>
</organism>